<dbReference type="eggNOG" id="ENOG5033FBM">
    <property type="taxonomic scope" value="Bacteria"/>
</dbReference>
<dbReference type="OrthoDB" id="8911478at2"/>
<dbReference type="KEGG" id="sdr:SCD_n02719"/>
<evidence type="ECO:0000313" key="2">
    <source>
        <dbReference type="Proteomes" id="UP000015559"/>
    </source>
</evidence>
<gene>
    <name evidence="1" type="ORF">SCD_n02719</name>
</gene>
<proteinExistence type="predicted"/>
<dbReference type="STRING" id="1163617.SCD_n02719"/>
<name>S6ANQ6_SULDS</name>
<dbReference type="AlphaFoldDB" id="S6ANQ6"/>
<dbReference type="EMBL" id="AP013066">
    <property type="protein sequence ID" value="BAN36519.1"/>
    <property type="molecule type" value="Genomic_DNA"/>
</dbReference>
<dbReference type="HOGENOM" id="CLU_181318_0_0_4"/>
<sequence>MEEATKIDKFTATPFRQDIELHHVDHEAGFSTLRIRIREQKRFTIFDIDEHTAEHWGRAMLEWAETRKNEGALK</sequence>
<evidence type="ECO:0000313" key="1">
    <source>
        <dbReference type="EMBL" id="BAN36519.1"/>
    </source>
</evidence>
<dbReference type="Pfam" id="PF22295">
    <property type="entry name" value="DUF6967"/>
    <property type="match status" value="1"/>
</dbReference>
<dbReference type="InterPro" id="IPR054240">
    <property type="entry name" value="DUF6967"/>
</dbReference>
<keyword evidence="2" id="KW-1185">Reference proteome</keyword>
<organism evidence="1 2">
    <name type="scientific">Sulfuricella denitrificans (strain DSM 22764 / NBRC 105220 / skB26)</name>
    <dbReference type="NCBI Taxonomy" id="1163617"/>
    <lineage>
        <taxon>Bacteria</taxon>
        <taxon>Pseudomonadati</taxon>
        <taxon>Pseudomonadota</taxon>
        <taxon>Betaproteobacteria</taxon>
        <taxon>Nitrosomonadales</taxon>
        <taxon>Sulfuricellaceae</taxon>
        <taxon>Sulfuricella</taxon>
    </lineage>
</organism>
<accession>S6ANQ6</accession>
<dbReference type="Proteomes" id="UP000015559">
    <property type="component" value="Chromosome"/>
</dbReference>
<reference evidence="1 2" key="1">
    <citation type="journal article" date="2012" name="Appl. Environ. Microbiol.">
        <title>Draft genome sequence of a psychrotolerant sulfur-oxidizing bacterium, Sulfuricella denitrificans skB26, and proteomic insights into cold adaptation.</title>
        <authorList>
            <person name="Watanabe T."/>
            <person name="Kojima H."/>
            <person name="Fukui M."/>
        </authorList>
    </citation>
    <scope>NUCLEOTIDE SEQUENCE [LARGE SCALE GENOMIC DNA]</scope>
    <source>
        <strain evidence="2">skB26</strain>
    </source>
</reference>
<protein>
    <submittedName>
        <fullName evidence="1">Uncharacterized protein</fullName>
    </submittedName>
</protein>